<proteinExistence type="predicted"/>
<dbReference type="PANTHER" id="PTHR43283:SF11">
    <property type="entry name" value="BETA-LACTAMASE-RELATED DOMAIN-CONTAINING PROTEIN"/>
    <property type="match status" value="1"/>
</dbReference>
<evidence type="ECO:0000313" key="3">
    <source>
        <dbReference type="EMBL" id="MFC4601786.1"/>
    </source>
</evidence>
<dbReference type="InterPro" id="IPR012338">
    <property type="entry name" value="Beta-lactam/transpept-like"/>
</dbReference>
<dbReference type="EMBL" id="JBHSEP010000030">
    <property type="protein sequence ID" value="MFC4601786.1"/>
    <property type="molecule type" value="Genomic_DNA"/>
</dbReference>
<sequence length="373" mass="39796">MTQAEQWMDRAPQLGMNPDRLRTAIALVESAVESGAVPGAVFAIERDGQRLEFACGIAFEQGGTAVPAGSDTLYDCASLTKTTVTLPLVLMLLEQGRILLQDPLALYLPDFATSDIKASVTIARLLTHTAGFPPTLDLHSRGWSRERIVQSLIELEPEQPPGARIVYSDIGYILLGHLTERLYGETLERAARRHIFEPLGMTDSVFCPPPALHPRTAETEWYPGEPAPRRAIVHDENAAAMGGVSGHAGLFSTARDLTRYMQAWLGGGSLKGLRWLSPAAVALATSCQTAGVPGGNRGLGWVLKGDKFDVSGDLLSAGCYGHTGFTGTSAYADPASGLSIVLLTNSVRKGRDRSVVSRLRAAVHNAVAAALTN</sequence>
<protein>
    <submittedName>
        <fullName evidence="3">Serine hydrolase domain-containing protein</fullName>
        <ecNumber evidence="3">3.-.-.-</ecNumber>
    </submittedName>
</protein>
<name>A0ABV9FMH2_9BACL</name>
<dbReference type="Gene3D" id="3.40.710.10">
    <property type="entry name" value="DD-peptidase/beta-lactamase superfamily"/>
    <property type="match status" value="1"/>
</dbReference>
<comment type="caution">
    <text evidence="3">The sequence shown here is derived from an EMBL/GenBank/DDBJ whole genome shotgun (WGS) entry which is preliminary data.</text>
</comment>
<dbReference type="RefSeq" id="WP_378102329.1">
    <property type="nucleotide sequence ID" value="NZ_JBHSEP010000030.1"/>
</dbReference>
<dbReference type="SUPFAM" id="SSF56601">
    <property type="entry name" value="beta-lactamase/transpeptidase-like"/>
    <property type="match status" value="1"/>
</dbReference>
<reference evidence="4" key="1">
    <citation type="journal article" date="2019" name="Int. J. Syst. Evol. Microbiol.">
        <title>The Global Catalogue of Microorganisms (GCM) 10K type strain sequencing project: providing services to taxonomists for standard genome sequencing and annotation.</title>
        <authorList>
            <consortium name="The Broad Institute Genomics Platform"/>
            <consortium name="The Broad Institute Genome Sequencing Center for Infectious Disease"/>
            <person name="Wu L."/>
            <person name="Ma J."/>
        </authorList>
    </citation>
    <scope>NUCLEOTIDE SEQUENCE [LARGE SCALE GENOMIC DNA]</scope>
    <source>
        <strain evidence="4">CCUG 49571</strain>
    </source>
</reference>
<dbReference type="InterPro" id="IPR050789">
    <property type="entry name" value="Diverse_Enzym_Activities"/>
</dbReference>
<dbReference type="Pfam" id="PF00144">
    <property type="entry name" value="Beta-lactamase"/>
    <property type="match status" value="1"/>
</dbReference>
<evidence type="ECO:0000259" key="2">
    <source>
        <dbReference type="Pfam" id="PF00144"/>
    </source>
</evidence>
<dbReference type="GO" id="GO:0016787">
    <property type="term" value="F:hydrolase activity"/>
    <property type="evidence" value="ECO:0007669"/>
    <property type="project" value="UniProtKB-KW"/>
</dbReference>
<dbReference type="EC" id="3.-.-.-" evidence="3"/>
<dbReference type="Proteomes" id="UP001596028">
    <property type="component" value="Unassembled WGS sequence"/>
</dbReference>
<keyword evidence="1 3" id="KW-0378">Hydrolase</keyword>
<dbReference type="InterPro" id="IPR001466">
    <property type="entry name" value="Beta-lactam-related"/>
</dbReference>
<organism evidence="3 4">
    <name type="scientific">Cohnella hongkongensis</name>
    <dbReference type="NCBI Taxonomy" id="178337"/>
    <lineage>
        <taxon>Bacteria</taxon>
        <taxon>Bacillati</taxon>
        <taxon>Bacillota</taxon>
        <taxon>Bacilli</taxon>
        <taxon>Bacillales</taxon>
        <taxon>Paenibacillaceae</taxon>
        <taxon>Cohnella</taxon>
    </lineage>
</organism>
<keyword evidence="4" id="KW-1185">Reference proteome</keyword>
<accession>A0ABV9FMH2</accession>
<feature type="domain" description="Beta-lactamase-related" evidence="2">
    <location>
        <begin position="26"/>
        <end position="363"/>
    </location>
</feature>
<gene>
    <name evidence="3" type="ORF">ACFO3S_26350</name>
</gene>
<evidence type="ECO:0000256" key="1">
    <source>
        <dbReference type="ARBA" id="ARBA00022801"/>
    </source>
</evidence>
<dbReference type="PANTHER" id="PTHR43283">
    <property type="entry name" value="BETA-LACTAMASE-RELATED"/>
    <property type="match status" value="1"/>
</dbReference>
<evidence type="ECO:0000313" key="4">
    <source>
        <dbReference type="Proteomes" id="UP001596028"/>
    </source>
</evidence>